<comment type="similarity">
    <text evidence="1">Belongs to the short-chain dehydrogenases/reductases (SDR) family.</text>
</comment>
<sequence>MLTEMNSSKKTIIITGGNSGLGYACAKNIAKAHKNNHVILACRNAAKANEAVNSLIRETKNSNITSLELDLESLESVRGFVTKFLNSDYPPLYALVCNAGLIMVDKTYYTKDGFESTFGINHLGHFLLTNMLLGKMTNSGRIIFVSSGTHDPAQKTIVAPPVYENARLLAYPKEMSQNESMNIVGQRRYSTSKLCNIYCTYELNERITKETNKSLTVNAFNPGQMPGTGFSRTFPPLMKLLLKHILPVLLSFNKNATTAETSGNALASLVLNPELNETTGKYFDGTKEIKSSELSYNKENMKDLWRTSVELTKLNETETILSLD</sequence>
<dbReference type="PRINTS" id="PR00081">
    <property type="entry name" value="GDHRDH"/>
</dbReference>
<evidence type="ECO:0000313" key="4">
    <source>
        <dbReference type="Proteomes" id="UP000036356"/>
    </source>
</evidence>
<evidence type="ECO:0000256" key="2">
    <source>
        <dbReference type="ARBA" id="ARBA00023002"/>
    </source>
</evidence>
<dbReference type="EMBL" id="LDZY01000007">
    <property type="protein sequence ID" value="KLU65799.1"/>
    <property type="molecule type" value="Genomic_DNA"/>
</dbReference>
<dbReference type="GO" id="GO:0016491">
    <property type="term" value="F:oxidoreductase activity"/>
    <property type="evidence" value="ECO:0007669"/>
    <property type="project" value="UniProtKB-KW"/>
</dbReference>
<dbReference type="STRING" id="476652.DEAC_c24290"/>
<evidence type="ECO:0000313" key="3">
    <source>
        <dbReference type="EMBL" id="KLU65799.1"/>
    </source>
</evidence>
<dbReference type="PANTHER" id="PTHR24320:SF152">
    <property type="entry name" value="SHORT-CHAIN DEHYDROGENASE_REDUCTASE FAMILY PROTEIN"/>
    <property type="match status" value="1"/>
</dbReference>
<dbReference type="RefSeq" id="WP_053006406.1">
    <property type="nucleotide sequence ID" value="NZ_LDZY01000007.1"/>
</dbReference>
<dbReference type="SUPFAM" id="SSF51735">
    <property type="entry name" value="NAD(P)-binding Rossmann-fold domains"/>
    <property type="match status" value="1"/>
</dbReference>
<comment type="caution">
    <text evidence="3">The sequence shown here is derived from an EMBL/GenBank/DDBJ whole genome shotgun (WGS) entry which is preliminary data.</text>
</comment>
<evidence type="ECO:0000256" key="1">
    <source>
        <dbReference type="ARBA" id="ARBA00006484"/>
    </source>
</evidence>
<accession>A0A0J1FQM6</accession>
<protein>
    <submittedName>
        <fullName evidence="3">Short chain dehydrogenase</fullName>
    </submittedName>
</protein>
<dbReference type="AlphaFoldDB" id="A0A0J1FQM6"/>
<dbReference type="InterPro" id="IPR036291">
    <property type="entry name" value="NAD(P)-bd_dom_sf"/>
</dbReference>
<dbReference type="InterPro" id="IPR002347">
    <property type="entry name" value="SDR_fam"/>
</dbReference>
<keyword evidence="4" id="KW-1185">Reference proteome</keyword>
<dbReference type="Pfam" id="PF00106">
    <property type="entry name" value="adh_short"/>
    <property type="match status" value="1"/>
</dbReference>
<name>A0A0J1FQM6_9FIRM</name>
<dbReference type="PATRIC" id="fig|476652.3.peg.2527"/>
<dbReference type="Proteomes" id="UP000036356">
    <property type="component" value="Unassembled WGS sequence"/>
</dbReference>
<dbReference type="PANTHER" id="PTHR24320">
    <property type="entry name" value="RETINOL DEHYDROGENASE"/>
    <property type="match status" value="1"/>
</dbReference>
<organism evidence="3 4">
    <name type="scientific">Desulfosporosinus acididurans</name>
    <dbReference type="NCBI Taxonomy" id="476652"/>
    <lineage>
        <taxon>Bacteria</taxon>
        <taxon>Bacillati</taxon>
        <taxon>Bacillota</taxon>
        <taxon>Clostridia</taxon>
        <taxon>Eubacteriales</taxon>
        <taxon>Desulfitobacteriaceae</taxon>
        <taxon>Desulfosporosinus</taxon>
    </lineage>
</organism>
<gene>
    <name evidence="3" type="ORF">DEAC_c24290</name>
</gene>
<reference evidence="3 4" key="1">
    <citation type="submission" date="2015-06" db="EMBL/GenBank/DDBJ databases">
        <title>Draft genome of the moderately acidophilic sulfate reducer Candidatus Desulfosporosinus acididurans strain M1.</title>
        <authorList>
            <person name="Poehlein A."/>
            <person name="Petzsch P."/>
            <person name="Johnson B.D."/>
            <person name="Schloemann M."/>
            <person name="Daniel R."/>
            <person name="Muehling M."/>
        </authorList>
    </citation>
    <scope>NUCLEOTIDE SEQUENCE [LARGE SCALE GENOMIC DNA]</scope>
    <source>
        <strain evidence="3 4">M1</strain>
    </source>
</reference>
<keyword evidence="2" id="KW-0560">Oxidoreductase</keyword>
<dbReference type="Gene3D" id="3.40.50.720">
    <property type="entry name" value="NAD(P)-binding Rossmann-like Domain"/>
    <property type="match status" value="1"/>
</dbReference>
<proteinExistence type="inferred from homology"/>